<feature type="transmembrane region" description="Helical" evidence="12">
    <location>
        <begin position="61"/>
        <end position="82"/>
    </location>
</feature>
<sequence>MLRIFSRYLLQEVGFWVIVLTGIVLLVLAGGIFGRLLAAAGSGELSPEVLGRLILFTLPEQLALALPIALLLGIIFGVGRLYRDHEAFALAGSGVGPGHYLRPLLALALALAIPVGALSLVVAPWTARQALVLRESGEQEASLSLLQPGRFLSFQGGEAVFYAEKADRGTGRLEDVLIRFRQDDQDVLVRARRGWTRRTADGARELVLEDGWRYDGVPGQAAYRIAHFETHVARYRLPQMLPKVGKRSLQPLAQLVRAGSAADWAEIHRRLAAPVSLPVFVLLALPLARSSPRRRSNGLLWAVLAYVVFGNLLGIGKTALEQQVVPAWFGLWWVHLIVAGLGAALLIYQNGHTLRWPSRLSWFGMRS</sequence>
<evidence type="ECO:0000313" key="13">
    <source>
        <dbReference type="EMBL" id="TFZ82469.1"/>
    </source>
</evidence>
<dbReference type="Pfam" id="PF03739">
    <property type="entry name" value="LptF_LptG"/>
    <property type="match status" value="1"/>
</dbReference>
<keyword evidence="5" id="KW-0813">Transport</keyword>
<organism evidence="13 14">
    <name type="scientific">Candidatus Macondimonas diazotrophica</name>
    <dbReference type="NCBI Taxonomy" id="2305248"/>
    <lineage>
        <taxon>Bacteria</taxon>
        <taxon>Pseudomonadati</taxon>
        <taxon>Pseudomonadota</taxon>
        <taxon>Gammaproteobacteria</taxon>
        <taxon>Chromatiales</taxon>
        <taxon>Ectothiorhodospiraceae</taxon>
        <taxon>Candidatus Macondimonas</taxon>
    </lineage>
</organism>
<feature type="transmembrane region" description="Helical" evidence="12">
    <location>
        <begin position="300"/>
        <end position="320"/>
    </location>
</feature>
<dbReference type="PANTHER" id="PTHR33529:SF7">
    <property type="entry name" value="LIPOPOLYSACCHARIDE EXPORT SYSTEM PERMEASE PROTEIN LPTF"/>
    <property type="match status" value="1"/>
</dbReference>
<evidence type="ECO:0000256" key="11">
    <source>
        <dbReference type="ARBA" id="ARBA00026081"/>
    </source>
</evidence>
<dbReference type="GO" id="GO:0015920">
    <property type="term" value="P:lipopolysaccharide transport"/>
    <property type="evidence" value="ECO:0007669"/>
    <property type="project" value="TreeGrafter"/>
</dbReference>
<comment type="function">
    <text evidence="1">Part of the ABC transporter complex LptBFG involved in the translocation of lipopolysaccharide (LPS) from the inner membrane to the outer membrane.</text>
</comment>
<dbReference type="GO" id="GO:0043190">
    <property type="term" value="C:ATP-binding cassette (ABC) transporter complex"/>
    <property type="evidence" value="ECO:0007669"/>
    <property type="project" value="InterPro"/>
</dbReference>
<accession>A0A4Z0FAJ5</accession>
<comment type="subcellular location">
    <subcellularLocation>
        <location evidence="2">Cell inner membrane</location>
        <topology evidence="2">Multi-pass membrane protein</topology>
    </subcellularLocation>
</comment>
<evidence type="ECO:0000256" key="12">
    <source>
        <dbReference type="SAM" id="Phobius"/>
    </source>
</evidence>
<dbReference type="InterPro" id="IPR005495">
    <property type="entry name" value="LptG/LptF_permease"/>
</dbReference>
<keyword evidence="6" id="KW-1003">Cell membrane</keyword>
<comment type="caution">
    <text evidence="13">The sequence shown here is derived from an EMBL/GenBank/DDBJ whole genome shotgun (WGS) entry which is preliminary data.</text>
</comment>
<dbReference type="RefSeq" id="WP_135281944.1">
    <property type="nucleotide sequence ID" value="NZ_SRIO01000009.1"/>
</dbReference>
<dbReference type="NCBIfam" id="TIGR04407">
    <property type="entry name" value="LptF_YjgP"/>
    <property type="match status" value="1"/>
</dbReference>
<evidence type="ECO:0000256" key="6">
    <source>
        <dbReference type="ARBA" id="ARBA00022475"/>
    </source>
</evidence>
<dbReference type="InterPro" id="IPR030922">
    <property type="entry name" value="LptF"/>
</dbReference>
<dbReference type="AlphaFoldDB" id="A0A4Z0FAJ5"/>
<evidence type="ECO:0000256" key="8">
    <source>
        <dbReference type="ARBA" id="ARBA00022692"/>
    </source>
</evidence>
<keyword evidence="10 12" id="KW-0472">Membrane</keyword>
<evidence type="ECO:0000256" key="5">
    <source>
        <dbReference type="ARBA" id="ARBA00022448"/>
    </source>
</evidence>
<evidence type="ECO:0000313" key="14">
    <source>
        <dbReference type="Proteomes" id="UP000297890"/>
    </source>
</evidence>
<gene>
    <name evidence="13" type="primary">lptF</name>
    <name evidence="13" type="ORF">E4680_08290</name>
</gene>
<feature type="transmembrane region" description="Helical" evidence="12">
    <location>
        <begin position="12"/>
        <end position="41"/>
    </location>
</feature>
<evidence type="ECO:0000256" key="1">
    <source>
        <dbReference type="ARBA" id="ARBA00002265"/>
    </source>
</evidence>
<comment type="subunit">
    <text evidence="11">Component of the lipopolysaccharide transport and assembly complex. The LptBFG transporter is composed of two ATP-binding proteins (LptB) and two transmembrane proteins (LptF and LptG).</text>
</comment>
<evidence type="ECO:0000256" key="4">
    <source>
        <dbReference type="ARBA" id="ARBA00014213"/>
    </source>
</evidence>
<evidence type="ECO:0000256" key="9">
    <source>
        <dbReference type="ARBA" id="ARBA00022989"/>
    </source>
</evidence>
<feature type="transmembrane region" description="Helical" evidence="12">
    <location>
        <begin position="103"/>
        <end position="125"/>
    </location>
</feature>
<feature type="transmembrane region" description="Helical" evidence="12">
    <location>
        <begin position="326"/>
        <end position="348"/>
    </location>
</feature>
<evidence type="ECO:0000256" key="7">
    <source>
        <dbReference type="ARBA" id="ARBA00022519"/>
    </source>
</evidence>
<dbReference type="PANTHER" id="PTHR33529">
    <property type="entry name" value="SLR0882 PROTEIN-RELATED"/>
    <property type="match status" value="1"/>
</dbReference>
<comment type="similarity">
    <text evidence="3">Belongs to the LptF/LptG family.</text>
</comment>
<protein>
    <recommendedName>
        <fullName evidence="4">Lipopolysaccharide export system permease protein LptF</fullName>
    </recommendedName>
</protein>
<dbReference type="Proteomes" id="UP000297890">
    <property type="component" value="Unassembled WGS sequence"/>
</dbReference>
<proteinExistence type="inferred from homology"/>
<evidence type="ECO:0000256" key="10">
    <source>
        <dbReference type="ARBA" id="ARBA00023136"/>
    </source>
</evidence>
<dbReference type="OrthoDB" id="9778062at2"/>
<keyword evidence="9 12" id="KW-1133">Transmembrane helix</keyword>
<keyword evidence="8 12" id="KW-0812">Transmembrane</keyword>
<evidence type="ECO:0000256" key="3">
    <source>
        <dbReference type="ARBA" id="ARBA00007725"/>
    </source>
</evidence>
<dbReference type="EMBL" id="SRIO01000009">
    <property type="protein sequence ID" value="TFZ82469.1"/>
    <property type="molecule type" value="Genomic_DNA"/>
</dbReference>
<keyword evidence="7" id="KW-0997">Cell inner membrane</keyword>
<dbReference type="GO" id="GO:0055085">
    <property type="term" value="P:transmembrane transport"/>
    <property type="evidence" value="ECO:0007669"/>
    <property type="project" value="InterPro"/>
</dbReference>
<keyword evidence="14" id="KW-1185">Reference proteome</keyword>
<evidence type="ECO:0000256" key="2">
    <source>
        <dbReference type="ARBA" id="ARBA00004429"/>
    </source>
</evidence>
<reference evidence="13 14" key="1">
    <citation type="journal article" date="2019" name="ISME J.">
        <title>Candidatus Macondimonas diazotrophica, a novel gammaproteobacterial genus dominating crude-oil-contaminated coastal sediments.</title>
        <authorList>
            <person name="Karthikeyan S."/>
            <person name="Konstantinidis K."/>
        </authorList>
    </citation>
    <scope>NUCLEOTIDE SEQUENCE [LARGE SCALE GENOMIC DNA]</scope>
    <source>
        <strain evidence="13 14">KTK01</strain>
    </source>
</reference>
<name>A0A4Z0FAJ5_9GAMM</name>